<sequence>MVKGRSLWQEAGDAGLSLLTDPACPTRRSISSTRDSVPDLAFVKNAGSAVWSNLFIDPGSDHYITATSLQVEQKRKKAFSVPDWDKFREVRKARGAPEEKPENLVQWFELILQELSHPGTVAVKRKLRQTSPEFHVSLLPDERASHQT</sequence>
<dbReference type="Proteomes" id="UP000821865">
    <property type="component" value="Chromosome 1"/>
</dbReference>
<name>A0ACB8DXE1_DERSI</name>
<dbReference type="EMBL" id="CM023470">
    <property type="protein sequence ID" value="KAH7979023.1"/>
    <property type="molecule type" value="Genomic_DNA"/>
</dbReference>
<protein>
    <submittedName>
        <fullName evidence="1">Uncharacterized protein</fullName>
    </submittedName>
</protein>
<proteinExistence type="predicted"/>
<evidence type="ECO:0000313" key="2">
    <source>
        <dbReference type="Proteomes" id="UP000821865"/>
    </source>
</evidence>
<comment type="caution">
    <text evidence="1">The sequence shown here is derived from an EMBL/GenBank/DDBJ whole genome shotgun (WGS) entry which is preliminary data.</text>
</comment>
<reference evidence="1" key="1">
    <citation type="submission" date="2020-05" db="EMBL/GenBank/DDBJ databases">
        <title>Large-scale comparative analyses of tick genomes elucidate their genetic diversity and vector capacities.</title>
        <authorList>
            <person name="Jia N."/>
            <person name="Wang J."/>
            <person name="Shi W."/>
            <person name="Du L."/>
            <person name="Sun Y."/>
            <person name="Zhan W."/>
            <person name="Jiang J."/>
            <person name="Wang Q."/>
            <person name="Zhang B."/>
            <person name="Ji P."/>
            <person name="Sakyi L.B."/>
            <person name="Cui X."/>
            <person name="Yuan T."/>
            <person name="Jiang B."/>
            <person name="Yang W."/>
            <person name="Lam T.T.-Y."/>
            <person name="Chang Q."/>
            <person name="Ding S."/>
            <person name="Wang X."/>
            <person name="Zhu J."/>
            <person name="Ruan X."/>
            <person name="Zhao L."/>
            <person name="Wei J."/>
            <person name="Que T."/>
            <person name="Du C."/>
            <person name="Cheng J."/>
            <person name="Dai P."/>
            <person name="Han X."/>
            <person name="Huang E."/>
            <person name="Gao Y."/>
            <person name="Liu J."/>
            <person name="Shao H."/>
            <person name="Ye R."/>
            <person name="Li L."/>
            <person name="Wei W."/>
            <person name="Wang X."/>
            <person name="Wang C."/>
            <person name="Yang T."/>
            <person name="Huo Q."/>
            <person name="Li W."/>
            <person name="Guo W."/>
            <person name="Chen H."/>
            <person name="Zhou L."/>
            <person name="Ni X."/>
            <person name="Tian J."/>
            <person name="Zhou Y."/>
            <person name="Sheng Y."/>
            <person name="Liu T."/>
            <person name="Pan Y."/>
            <person name="Xia L."/>
            <person name="Li J."/>
            <person name="Zhao F."/>
            <person name="Cao W."/>
        </authorList>
    </citation>
    <scope>NUCLEOTIDE SEQUENCE</scope>
    <source>
        <strain evidence="1">Dsil-2018</strain>
    </source>
</reference>
<evidence type="ECO:0000313" key="1">
    <source>
        <dbReference type="EMBL" id="KAH7979023.1"/>
    </source>
</evidence>
<gene>
    <name evidence="1" type="ORF">HPB49_007786</name>
</gene>
<organism evidence="1 2">
    <name type="scientific">Dermacentor silvarum</name>
    <name type="common">Tick</name>
    <dbReference type="NCBI Taxonomy" id="543639"/>
    <lineage>
        <taxon>Eukaryota</taxon>
        <taxon>Metazoa</taxon>
        <taxon>Ecdysozoa</taxon>
        <taxon>Arthropoda</taxon>
        <taxon>Chelicerata</taxon>
        <taxon>Arachnida</taxon>
        <taxon>Acari</taxon>
        <taxon>Parasitiformes</taxon>
        <taxon>Ixodida</taxon>
        <taxon>Ixodoidea</taxon>
        <taxon>Ixodidae</taxon>
        <taxon>Rhipicephalinae</taxon>
        <taxon>Dermacentor</taxon>
    </lineage>
</organism>
<accession>A0ACB8DXE1</accession>
<keyword evidence="2" id="KW-1185">Reference proteome</keyword>